<protein>
    <submittedName>
        <fullName evidence="1">Uncharacterized protein</fullName>
    </submittedName>
</protein>
<dbReference type="EMBL" id="JBBPBM010000007">
    <property type="protein sequence ID" value="KAK8575417.1"/>
    <property type="molecule type" value="Genomic_DNA"/>
</dbReference>
<comment type="caution">
    <text evidence="1">The sequence shown here is derived from an EMBL/GenBank/DDBJ whole genome shotgun (WGS) entry which is preliminary data.</text>
</comment>
<evidence type="ECO:0000313" key="2">
    <source>
        <dbReference type="Proteomes" id="UP001472677"/>
    </source>
</evidence>
<keyword evidence="2" id="KW-1185">Reference proteome</keyword>
<reference evidence="1 2" key="1">
    <citation type="journal article" date="2024" name="G3 (Bethesda)">
        <title>Genome assembly of Hibiscus sabdariffa L. provides insights into metabolisms of medicinal natural products.</title>
        <authorList>
            <person name="Kim T."/>
        </authorList>
    </citation>
    <scope>NUCLEOTIDE SEQUENCE [LARGE SCALE GENOMIC DNA]</scope>
    <source>
        <strain evidence="1">TK-2024</strain>
        <tissue evidence="1">Old leaves</tissue>
    </source>
</reference>
<gene>
    <name evidence="1" type="ORF">V6N12_063090</name>
</gene>
<proteinExistence type="predicted"/>
<sequence>MKQNETVQRGVGGCCETDENDYCGRDNIDEAFSLFFEMRKAFVFSLLRALNLIGQEAYLVKIQNTTTQSLPHQIGPTKL</sequence>
<evidence type="ECO:0000313" key="1">
    <source>
        <dbReference type="EMBL" id="KAK8575417.1"/>
    </source>
</evidence>
<name>A0ABR2FAQ3_9ROSI</name>
<organism evidence="1 2">
    <name type="scientific">Hibiscus sabdariffa</name>
    <name type="common">roselle</name>
    <dbReference type="NCBI Taxonomy" id="183260"/>
    <lineage>
        <taxon>Eukaryota</taxon>
        <taxon>Viridiplantae</taxon>
        <taxon>Streptophyta</taxon>
        <taxon>Embryophyta</taxon>
        <taxon>Tracheophyta</taxon>
        <taxon>Spermatophyta</taxon>
        <taxon>Magnoliopsida</taxon>
        <taxon>eudicotyledons</taxon>
        <taxon>Gunneridae</taxon>
        <taxon>Pentapetalae</taxon>
        <taxon>rosids</taxon>
        <taxon>malvids</taxon>
        <taxon>Malvales</taxon>
        <taxon>Malvaceae</taxon>
        <taxon>Malvoideae</taxon>
        <taxon>Hibiscus</taxon>
    </lineage>
</organism>
<dbReference type="Proteomes" id="UP001472677">
    <property type="component" value="Unassembled WGS sequence"/>
</dbReference>
<accession>A0ABR2FAQ3</accession>